<evidence type="ECO:0000313" key="4">
    <source>
        <dbReference type="Proteomes" id="UP000309038"/>
    </source>
</evidence>
<dbReference type="PROSITE" id="PS51382">
    <property type="entry name" value="SPX"/>
    <property type="match status" value="1"/>
</dbReference>
<accession>A0A4S4KWB7</accession>
<feature type="repeat" description="ANK" evidence="1">
    <location>
        <begin position="380"/>
        <end position="403"/>
    </location>
</feature>
<dbReference type="AlphaFoldDB" id="A0A4S4KWB7"/>
<protein>
    <recommendedName>
        <fullName evidence="2">SPX domain-containing protein</fullName>
    </recommendedName>
</protein>
<proteinExistence type="predicted"/>
<dbReference type="InterPro" id="IPR036770">
    <property type="entry name" value="Ankyrin_rpt-contain_sf"/>
</dbReference>
<dbReference type="Proteomes" id="UP000309038">
    <property type="component" value="Unassembled WGS sequence"/>
</dbReference>
<dbReference type="Pfam" id="PF12796">
    <property type="entry name" value="Ank_2"/>
    <property type="match status" value="2"/>
</dbReference>
<reference evidence="3 4" key="1">
    <citation type="submission" date="2019-02" db="EMBL/GenBank/DDBJ databases">
        <title>Genome sequencing of the rare red list fungi Phlebia centrifuga.</title>
        <authorList>
            <person name="Buettner E."/>
            <person name="Kellner H."/>
        </authorList>
    </citation>
    <scope>NUCLEOTIDE SEQUENCE [LARGE SCALE GENOMIC DNA]</scope>
    <source>
        <strain evidence="3 4">DSM 108282</strain>
    </source>
</reference>
<dbReference type="PROSITE" id="PS50297">
    <property type="entry name" value="ANK_REP_REGION"/>
    <property type="match status" value="1"/>
</dbReference>
<sequence>MKFGKQIQADQVPGWSLHYLDYKSLKKIISSFEANRPPSEATALALDSPRSVPDNLTLLPPGIGQDEERGKEFQAYKAAFFFKLERELEKINAFYLEKEAELKMRLETLLLKRRAAATRVLPDSLGDYATKDHVEWNAVEEGFHLLERDLGKLQQFVEINATGFRKILKKWDKRSKSTTKELYLSRQVDVQPVFNRQLISELSDTVAACLLDLTDLTVGMKYEGTIPEDAILSHQLSIYGSPQMGPFQDLESNVRKAVAEADRSALQDLVRYSDSLSQSPDARMHVTRILWKAVIDAPPHLADLILASSSGPFNYLFVDDINGRTCLHEAARVGAFRLVNVCLENGVQREKVDVYGRSALHYAAMNGHASHGAPSLPNTNGEYPIHLAAQAGHSDVCRLLVDRDGWDTPDKYNEWTPLFHAARYGHERCLPVLLEAGSRTDRKDEPF</sequence>
<comment type="caution">
    <text evidence="3">The sequence shown here is derived from an EMBL/GenBank/DDBJ whole genome shotgun (WGS) entry which is preliminary data.</text>
</comment>
<feature type="repeat" description="ANK" evidence="1">
    <location>
        <begin position="413"/>
        <end position="445"/>
    </location>
</feature>
<dbReference type="InterPro" id="IPR031142">
    <property type="entry name" value="SPX_prot"/>
</dbReference>
<dbReference type="SMART" id="SM00248">
    <property type="entry name" value="ANK"/>
    <property type="match status" value="4"/>
</dbReference>
<dbReference type="Gene3D" id="1.25.40.20">
    <property type="entry name" value="Ankyrin repeat-containing domain"/>
    <property type="match status" value="2"/>
</dbReference>
<dbReference type="PANTHER" id="PTHR45978">
    <property type="entry name" value="SPX DOMAIN-CONTAINING PROTEIN 3"/>
    <property type="match status" value="1"/>
</dbReference>
<dbReference type="EMBL" id="SGPJ01000006">
    <property type="protein sequence ID" value="THH02398.1"/>
    <property type="molecule type" value="Genomic_DNA"/>
</dbReference>
<dbReference type="Pfam" id="PF03105">
    <property type="entry name" value="SPX"/>
    <property type="match status" value="2"/>
</dbReference>
<dbReference type="SUPFAM" id="SSF48403">
    <property type="entry name" value="Ankyrin repeat"/>
    <property type="match status" value="1"/>
</dbReference>
<evidence type="ECO:0000259" key="2">
    <source>
        <dbReference type="PROSITE" id="PS51382"/>
    </source>
</evidence>
<organism evidence="3 4">
    <name type="scientific">Hermanssonia centrifuga</name>
    <dbReference type="NCBI Taxonomy" id="98765"/>
    <lineage>
        <taxon>Eukaryota</taxon>
        <taxon>Fungi</taxon>
        <taxon>Dikarya</taxon>
        <taxon>Basidiomycota</taxon>
        <taxon>Agaricomycotina</taxon>
        <taxon>Agaricomycetes</taxon>
        <taxon>Polyporales</taxon>
        <taxon>Meruliaceae</taxon>
        <taxon>Hermanssonia</taxon>
    </lineage>
</organism>
<keyword evidence="4" id="KW-1185">Reference proteome</keyword>
<dbReference type="PANTHER" id="PTHR45978:SF7">
    <property type="entry name" value="SPX DOMAIN-CONTAINING PROTEIN 4"/>
    <property type="match status" value="1"/>
</dbReference>
<dbReference type="InterPro" id="IPR002110">
    <property type="entry name" value="Ankyrin_rpt"/>
</dbReference>
<evidence type="ECO:0000256" key="1">
    <source>
        <dbReference type="PROSITE-ProRule" id="PRU00023"/>
    </source>
</evidence>
<feature type="repeat" description="ANK" evidence="1">
    <location>
        <begin position="322"/>
        <end position="354"/>
    </location>
</feature>
<name>A0A4S4KWB7_9APHY</name>
<gene>
    <name evidence="3" type="ORF">EW026_g446</name>
</gene>
<dbReference type="PROSITE" id="PS50088">
    <property type="entry name" value="ANK_REPEAT"/>
    <property type="match status" value="3"/>
</dbReference>
<evidence type="ECO:0000313" key="3">
    <source>
        <dbReference type="EMBL" id="THH02398.1"/>
    </source>
</evidence>
<dbReference type="InterPro" id="IPR004331">
    <property type="entry name" value="SPX_dom"/>
</dbReference>
<dbReference type="GO" id="GO:0016036">
    <property type="term" value="P:cellular response to phosphate starvation"/>
    <property type="evidence" value="ECO:0007669"/>
    <property type="project" value="InterPro"/>
</dbReference>
<dbReference type="CDD" id="cd14483">
    <property type="entry name" value="SPX_PHO81_NUC-2_like"/>
    <property type="match status" value="1"/>
</dbReference>
<keyword evidence="1" id="KW-0040">ANK repeat</keyword>
<feature type="domain" description="SPX" evidence="2">
    <location>
        <begin position="1"/>
        <end position="185"/>
    </location>
</feature>